<dbReference type="Proteomes" id="UP000075880">
    <property type="component" value="Unassembled WGS sequence"/>
</dbReference>
<organism evidence="2 3">
    <name type="scientific">Anopheles atroparvus</name>
    <name type="common">European mosquito</name>
    <dbReference type="NCBI Taxonomy" id="41427"/>
    <lineage>
        <taxon>Eukaryota</taxon>
        <taxon>Metazoa</taxon>
        <taxon>Ecdysozoa</taxon>
        <taxon>Arthropoda</taxon>
        <taxon>Hexapoda</taxon>
        <taxon>Insecta</taxon>
        <taxon>Pterygota</taxon>
        <taxon>Neoptera</taxon>
        <taxon>Endopterygota</taxon>
        <taxon>Diptera</taxon>
        <taxon>Nematocera</taxon>
        <taxon>Culicoidea</taxon>
        <taxon>Culicidae</taxon>
        <taxon>Anophelinae</taxon>
        <taxon>Anopheles</taxon>
    </lineage>
</organism>
<dbReference type="AlphaFoldDB" id="A0AAG5CZI2"/>
<keyword evidence="3" id="KW-1185">Reference proteome</keyword>
<sequence>MHSNGASHSVRAVRVMWLLCVSCLLLPVAICGHDYGSESGSKESVANGAKYDNLLNTSQAFRQADLAGGYDSAELTAGYGDGPDSLFNHHQLRCQACQYRNVYAMASLKSIKAHVLLKLGIEQVPNRTRYPEVPRKILDTFYNTQSYHASELDYIGDDPSTMLESEEDYDYYQITNKIYILPNRKQAHRKHSNHHTEIFLLI</sequence>
<reference evidence="2" key="1">
    <citation type="submission" date="2024-04" db="UniProtKB">
        <authorList>
            <consortium name="EnsemblMetazoa"/>
        </authorList>
    </citation>
    <scope>IDENTIFICATION</scope>
    <source>
        <strain evidence="2">EBRO</strain>
    </source>
</reference>
<feature type="signal peptide" evidence="1">
    <location>
        <begin position="1"/>
        <end position="31"/>
    </location>
</feature>
<accession>A0AAG5CZI2</accession>
<protein>
    <recommendedName>
        <fullName evidence="4">Selenoprotein P N-terminal domain-containing protein</fullName>
    </recommendedName>
</protein>
<evidence type="ECO:0000313" key="2">
    <source>
        <dbReference type="EnsemblMetazoa" id="ENSAATROPP004185"/>
    </source>
</evidence>
<evidence type="ECO:0000256" key="1">
    <source>
        <dbReference type="SAM" id="SignalP"/>
    </source>
</evidence>
<feature type="chain" id="PRO_5042494014" description="Selenoprotein P N-terminal domain-containing protein" evidence="1">
    <location>
        <begin position="32"/>
        <end position="202"/>
    </location>
</feature>
<keyword evidence="1" id="KW-0732">Signal</keyword>
<dbReference type="EnsemblMetazoa" id="ENSAATROPT004362">
    <property type="protein sequence ID" value="ENSAATROPP004185"/>
    <property type="gene ID" value="ENSAATROPG003453"/>
</dbReference>
<dbReference type="Gene3D" id="2.60.120.970">
    <property type="match status" value="1"/>
</dbReference>
<evidence type="ECO:0000313" key="3">
    <source>
        <dbReference type="Proteomes" id="UP000075880"/>
    </source>
</evidence>
<name>A0AAG5CZI2_ANOAO</name>
<proteinExistence type="predicted"/>
<evidence type="ECO:0008006" key="4">
    <source>
        <dbReference type="Google" id="ProtNLM"/>
    </source>
</evidence>